<evidence type="ECO:0000313" key="1">
    <source>
        <dbReference type="EMBL" id="SIS42354.1"/>
    </source>
</evidence>
<dbReference type="EMBL" id="FTNZ01000007">
    <property type="protein sequence ID" value="SIS42354.1"/>
    <property type="molecule type" value="Genomic_DNA"/>
</dbReference>
<sequence length="37" mass="4497">MKNIILVILVAFTAYRLIEVMLRKQQKSILYTKWNKE</sequence>
<organism evidence="1 2">
    <name type="scientific">Chryseobacterium joostei</name>
    <dbReference type="NCBI Taxonomy" id="112234"/>
    <lineage>
        <taxon>Bacteria</taxon>
        <taxon>Pseudomonadati</taxon>
        <taxon>Bacteroidota</taxon>
        <taxon>Flavobacteriia</taxon>
        <taxon>Flavobacteriales</taxon>
        <taxon>Weeksellaceae</taxon>
        <taxon>Chryseobacterium group</taxon>
        <taxon>Chryseobacterium</taxon>
    </lineage>
</organism>
<proteinExistence type="predicted"/>
<dbReference type="AlphaFoldDB" id="A0A1N7IZ77"/>
<protein>
    <submittedName>
        <fullName evidence="1">Uncharacterized protein</fullName>
    </submittedName>
</protein>
<reference evidence="1 2" key="1">
    <citation type="submission" date="2017-01" db="EMBL/GenBank/DDBJ databases">
        <authorList>
            <person name="Mah S.A."/>
            <person name="Swanson W.J."/>
            <person name="Moy G.W."/>
            <person name="Vacquier V.D."/>
        </authorList>
    </citation>
    <scope>NUCLEOTIDE SEQUENCE [LARGE SCALE GENOMIC DNA]</scope>
    <source>
        <strain evidence="1 2">DSM 16927</strain>
    </source>
</reference>
<dbReference type="Proteomes" id="UP000186106">
    <property type="component" value="Unassembled WGS sequence"/>
</dbReference>
<evidence type="ECO:0000313" key="2">
    <source>
        <dbReference type="Proteomes" id="UP000186106"/>
    </source>
</evidence>
<accession>A0A1N7IZ77</accession>
<name>A0A1N7IZ77_9FLAO</name>
<gene>
    <name evidence="1" type="ORF">SAMN05421768_10763</name>
</gene>